<gene>
    <name evidence="4" type="ORF">ALO47_01867</name>
</gene>
<evidence type="ECO:0000256" key="2">
    <source>
        <dbReference type="RuleBase" id="RU003457"/>
    </source>
</evidence>
<dbReference type="InterPro" id="IPR003829">
    <property type="entry name" value="Pirin_N_dom"/>
</dbReference>
<dbReference type="InterPro" id="IPR014710">
    <property type="entry name" value="RmlC-like_jellyroll"/>
</dbReference>
<feature type="domain" description="Pirin N-terminal" evidence="3">
    <location>
        <begin position="38"/>
        <end position="127"/>
    </location>
</feature>
<comment type="similarity">
    <text evidence="1 2">Belongs to the pirin family.</text>
</comment>
<evidence type="ECO:0000259" key="3">
    <source>
        <dbReference type="Pfam" id="PF02678"/>
    </source>
</evidence>
<organism evidence="4 5">
    <name type="scientific">Pseudomonas syringae pv. ribicola</name>
    <dbReference type="NCBI Taxonomy" id="55398"/>
    <lineage>
        <taxon>Bacteria</taxon>
        <taxon>Pseudomonadati</taxon>
        <taxon>Pseudomonadota</taxon>
        <taxon>Gammaproteobacteria</taxon>
        <taxon>Pseudomonadales</taxon>
        <taxon>Pseudomonadaceae</taxon>
        <taxon>Pseudomonas</taxon>
    </lineage>
</organism>
<sequence>MPRHSAASVAVNTLPRQVIHRTTGTRQGPITRLMSPGDLGQHLKPFVFLDHFGFNPEPGQKGFGMHPHSGIATFTYMIEGEVAYEDTTGKSGVLPEGGVEWMSAGNGVWHNAKPVNSSPMKGFQLWVALPAAQENGPALSVYLDASKIPQQGPARVLLGEYGAAKSPVPAPEGMNYLAVTLKDGEHWRYTPPAGHTVGWLAINTGQLDANGLIQTGELAVFEESDRAIDLVAHGDTSFVLGSAIKHPHDLVMGYYSVHTSKAALDQGEKEIKRIGALLRQEGRLG</sequence>
<accession>A0A0P9YP07</accession>
<name>A0A0P9YP07_PSESI</name>
<evidence type="ECO:0000256" key="1">
    <source>
        <dbReference type="ARBA" id="ARBA00008416"/>
    </source>
</evidence>
<dbReference type="RefSeq" id="WP_004882038.1">
    <property type="nucleotide sequence ID" value="NZ_LJRF01000116.1"/>
</dbReference>
<dbReference type="InterPro" id="IPR011051">
    <property type="entry name" value="RmlC_Cupin_sf"/>
</dbReference>
<reference evidence="4 5" key="1">
    <citation type="submission" date="2015-09" db="EMBL/GenBank/DDBJ databases">
        <title>Genome announcement of multiple Pseudomonas syringae strains.</title>
        <authorList>
            <person name="Thakur S."/>
            <person name="Wang P.W."/>
            <person name="Gong Y."/>
            <person name="Weir B.S."/>
            <person name="Guttman D.S."/>
        </authorList>
    </citation>
    <scope>NUCLEOTIDE SEQUENCE [LARGE SCALE GENOMIC DNA]</scope>
    <source>
        <strain evidence="4 5">ICMP3882</strain>
    </source>
</reference>
<dbReference type="CDD" id="cd02909">
    <property type="entry name" value="cupin_pirin_N"/>
    <property type="match status" value="1"/>
</dbReference>
<protein>
    <submittedName>
        <fullName evidence="4">Pirin</fullName>
    </submittedName>
</protein>
<dbReference type="PANTHER" id="PTHR13903:SF8">
    <property type="entry name" value="PIRIN"/>
    <property type="match status" value="1"/>
</dbReference>
<dbReference type="PATRIC" id="fig|55398.3.peg.2340"/>
<evidence type="ECO:0000313" key="5">
    <source>
        <dbReference type="Proteomes" id="UP000050554"/>
    </source>
</evidence>
<dbReference type="PIRSF" id="PIRSF006232">
    <property type="entry name" value="Pirin"/>
    <property type="match status" value="1"/>
</dbReference>
<dbReference type="SUPFAM" id="SSF51182">
    <property type="entry name" value="RmlC-like cupins"/>
    <property type="match status" value="1"/>
</dbReference>
<dbReference type="InterPro" id="IPR012093">
    <property type="entry name" value="Pirin"/>
</dbReference>
<dbReference type="Proteomes" id="UP000050554">
    <property type="component" value="Unassembled WGS sequence"/>
</dbReference>
<dbReference type="AlphaFoldDB" id="A0A0P9YP07"/>
<dbReference type="PANTHER" id="PTHR13903">
    <property type="entry name" value="PIRIN-RELATED"/>
    <property type="match status" value="1"/>
</dbReference>
<dbReference type="Pfam" id="PF02678">
    <property type="entry name" value="Pirin"/>
    <property type="match status" value="1"/>
</dbReference>
<evidence type="ECO:0000313" key="4">
    <source>
        <dbReference type="EMBL" id="KPY46829.1"/>
    </source>
</evidence>
<dbReference type="Gene3D" id="2.60.120.10">
    <property type="entry name" value="Jelly Rolls"/>
    <property type="match status" value="1"/>
</dbReference>
<proteinExistence type="inferred from homology"/>
<comment type="caution">
    <text evidence="4">The sequence shown here is derived from an EMBL/GenBank/DDBJ whole genome shotgun (WGS) entry which is preliminary data.</text>
</comment>
<dbReference type="EMBL" id="LJRF01000116">
    <property type="protein sequence ID" value="KPY46829.1"/>
    <property type="molecule type" value="Genomic_DNA"/>
</dbReference>